<gene>
    <name evidence="1" type="ORF">B7Z12_12575</name>
</gene>
<comment type="caution">
    <text evidence="1">The sequence shown here is derived from an EMBL/GenBank/DDBJ whole genome shotgun (WGS) entry which is preliminary data.</text>
</comment>
<sequence>MSEEYANARAASRYATDYILRWVEIANEVHGSDLLYALVFTTLWAGNCSHIRGGLYADIDEVPPDHERRPLTVRQVADSLGLPYETVRRRFVEMLEKGMAQRVGREGFIVPHAALAKPEVLHGLRRSHQSLTRFLKDLKSIGIEAT</sequence>
<dbReference type="AlphaFoldDB" id="A0A258D4A8"/>
<reference evidence="1 2" key="1">
    <citation type="submission" date="2017-03" db="EMBL/GenBank/DDBJ databases">
        <title>Lifting the veil on microbial sulfur biogeochemistry in mining wastewaters.</title>
        <authorList>
            <person name="Kantor R.S."/>
            <person name="Colenbrander Nelson T."/>
            <person name="Marshall S."/>
            <person name="Bennett D."/>
            <person name="Apte S."/>
            <person name="Camacho D."/>
            <person name="Thomas B.C."/>
            <person name="Warren L.A."/>
            <person name="Banfield J.F."/>
        </authorList>
    </citation>
    <scope>NUCLEOTIDE SEQUENCE [LARGE SCALE GENOMIC DNA]</scope>
    <source>
        <strain evidence="1">32-67-7</strain>
    </source>
</reference>
<dbReference type="EMBL" id="NCDQ01000201">
    <property type="protein sequence ID" value="OYX02182.1"/>
    <property type="molecule type" value="Genomic_DNA"/>
</dbReference>
<organism evidence="1 2">
    <name type="scientific">Caulobacter vibrioides</name>
    <name type="common">Caulobacter crescentus</name>
    <dbReference type="NCBI Taxonomy" id="155892"/>
    <lineage>
        <taxon>Bacteria</taxon>
        <taxon>Pseudomonadati</taxon>
        <taxon>Pseudomonadota</taxon>
        <taxon>Alphaproteobacteria</taxon>
        <taxon>Caulobacterales</taxon>
        <taxon>Caulobacteraceae</taxon>
        <taxon>Caulobacter</taxon>
    </lineage>
</organism>
<accession>A0A258D4A8</accession>
<dbReference type="Proteomes" id="UP000215616">
    <property type="component" value="Unassembled WGS sequence"/>
</dbReference>
<evidence type="ECO:0000313" key="1">
    <source>
        <dbReference type="EMBL" id="OYX02182.1"/>
    </source>
</evidence>
<protein>
    <submittedName>
        <fullName evidence="1">Uncharacterized protein</fullName>
    </submittedName>
</protein>
<proteinExistence type="predicted"/>
<name>A0A258D4A8_CAUVI</name>
<evidence type="ECO:0000313" key="2">
    <source>
        <dbReference type="Proteomes" id="UP000215616"/>
    </source>
</evidence>